<evidence type="ECO:0000313" key="2">
    <source>
        <dbReference type="EMBL" id="SBS90432.1"/>
    </source>
</evidence>
<dbReference type="Proteomes" id="UP000078560">
    <property type="component" value="Unassembled WGS sequence"/>
</dbReference>
<evidence type="ECO:0000313" key="3">
    <source>
        <dbReference type="Proteomes" id="UP000078560"/>
    </source>
</evidence>
<feature type="region of interest" description="Disordered" evidence="1">
    <location>
        <begin position="226"/>
        <end position="250"/>
    </location>
</feature>
<dbReference type="Pfam" id="PF05795">
    <property type="entry name" value="Plasmodium_Vir"/>
    <property type="match status" value="1"/>
</dbReference>
<evidence type="ECO:0000256" key="1">
    <source>
        <dbReference type="SAM" id="MobiDB-lite"/>
    </source>
</evidence>
<protein>
    <submittedName>
        <fullName evidence="2">PIR Superfamily Protein</fullName>
    </submittedName>
</protein>
<accession>A0A1A8WBP5</accession>
<name>A0A1A8WBP5_PLAOA</name>
<dbReference type="AlphaFoldDB" id="A0A1A8WBP5"/>
<dbReference type="InterPro" id="IPR008780">
    <property type="entry name" value="Plasmodium_Vir"/>
</dbReference>
<organism evidence="2 3">
    <name type="scientific">Plasmodium ovale curtisi</name>
    <dbReference type="NCBI Taxonomy" id="864141"/>
    <lineage>
        <taxon>Eukaryota</taxon>
        <taxon>Sar</taxon>
        <taxon>Alveolata</taxon>
        <taxon>Apicomplexa</taxon>
        <taxon>Aconoidasida</taxon>
        <taxon>Haemosporida</taxon>
        <taxon>Plasmodiidae</taxon>
        <taxon>Plasmodium</taxon>
        <taxon>Plasmodium (Plasmodium)</taxon>
    </lineage>
</organism>
<reference evidence="3" key="1">
    <citation type="submission" date="2016-05" db="EMBL/GenBank/DDBJ databases">
        <authorList>
            <person name="Naeem Raeece"/>
        </authorList>
    </citation>
    <scope>NUCLEOTIDE SEQUENCE [LARGE SCALE GENOMIC DNA]</scope>
</reference>
<proteinExistence type="predicted"/>
<sequence>MSNDYEFFKYCDLHISDEDASSVYSLQEIHSDSCKYYEQGWDQYHTNICEKLKKLIFYFQLKKNAKQLNEDSKYKEYLNFLVHFHLRKLENSKFDPSNFYKFLREKDYQFFIYNFELTIHDIQKESFEKMKNIYNLYQKYYDIYKISYARYPNICSECITYANECVDLFRRLMKECPISNSSTFCIALDDFKNTYDNLKSEEIFRNNELPPLLTYDDMTKRQKGLQFNREGSHSDSEVISGYISDSDQSQTSSQKATPFAIIGTLLGLGLVLPSLYRFTPLGTWFHRRIHPNSIINESLEQENYPLLHNSESEYTNSNIQQYNIAYNSVE</sequence>
<dbReference type="EMBL" id="FLQU01000929">
    <property type="protein sequence ID" value="SBS90432.1"/>
    <property type="molecule type" value="Genomic_DNA"/>
</dbReference>
<gene>
    <name evidence="2" type="ORF">POVCU2_0061320</name>
</gene>